<evidence type="ECO:0008006" key="3">
    <source>
        <dbReference type="Google" id="ProtNLM"/>
    </source>
</evidence>
<name>A0A1F5YG68_9BACT</name>
<evidence type="ECO:0000313" key="1">
    <source>
        <dbReference type="EMBL" id="OGF99164.1"/>
    </source>
</evidence>
<evidence type="ECO:0000313" key="2">
    <source>
        <dbReference type="Proteomes" id="UP000178230"/>
    </source>
</evidence>
<accession>A0A1F5YG68</accession>
<gene>
    <name evidence="1" type="ORF">A2Y99_04975</name>
</gene>
<reference evidence="1 2" key="1">
    <citation type="journal article" date="2016" name="Nat. Commun.">
        <title>Thousands of microbial genomes shed light on interconnected biogeochemical processes in an aquifer system.</title>
        <authorList>
            <person name="Anantharaman K."/>
            <person name="Brown C.T."/>
            <person name="Hug L.A."/>
            <person name="Sharon I."/>
            <person name="Castelle C.J."/>
            <person name="Probst A.J."/>
            <person name="Thomas B.C."/>
            <person name="Singh A."/>
            <person name="Wilkins M.J."/>
            <person name="Karaoz U."/>
            <person name="Brodie E.L."/>
            <person name="Williams K.H."/>
            <person name="Hubbard S.S."/>
            <person name="Banfield J.F."/>
        </authorList>
    </citation>
    <scope>NUCLEOTIDE SEQUENCE [LARGE SCALE GENOMIC DNA]</scope>
</reference>
<protein>
    <recommendedName>
        <fullName evidence="3">LytR/CpsA/Psr regulator C-terminal domain-containing protein</fullName>
    </recommendedName>
</protein>
<dbReference type="EMBL" id="MFIY01000069">
    <property type="protein sequence ID" value="OGF99164.1"/>
    <property type="molecule type" value="Genomic_DNA"/>
</dbReference>
<comment type="caution">
    <text evidence="1">The sequence shown here is derived from an EMBL/GenBank/DDBJ whole genome shotgun (WGS) entry which is preliminary data.</text>
</comment>
<organism evidence="1 2">
    <name type="scientific">Candidatus Gottesmanbacteria bacterium RBG_13_37_7</name>
    <dbReference type="NCBI Taxonomy" id="1798369"/>
    <lineage>
        <taxon>Bacteria</taxon>
        <taxon>Candidatus Gottesmaniibacteriota</taxon>
    </lineage>
</organism>
<sequence length="322" mass="36889">MVILGILVSIILLVSIVGRNNWDGKSRFTVISEVLSEKNENSDFKLSILSLEPRQKRAVYIAIPANTLLDVPFGYKKYLASSVYYLGEFDRKYDGGYLISKSIEDTFGIAVDAYIIFPRNSTSIIPSTLDQMKKSKQSYFSLSKLPSFLWNNLKRNYILKTNLSFFDRFFLCWSVFQLRIDQIYFIDQENSQFLKDDVLPDNSVVKNVDRDLFDLVSDNYFEDSQVRTENYSISVINSTGQSKLAYQFSRVLSHIGANVIIKTTSEEKYPGVCKIILTTQEQKSSKIVTRIKNYYGCLIEILPEAGSEQSDIKVILGDKFIK</sequence>
<dbReference type="Proteomes" id="UP000178230">
    <property type="component" value="Unassembled WGS sequence"/>
</dbReference>
<dbReference type="AlphaFoldDB" id="A0A1F5YG68"/>
<proteinExistence type="predicted"/>